<sequence length="120" mass="13259">MQSPTYLALVFQSTLGNLTIKILFQLLNFTLEPSIVSSQQYFSYQPFHASDGSGNYYLGRAFLQAAFLSINWDSGNFILVQGPGPATVAIQPKDTNLSSDPISDFLTTWNKTWTPLASQS</sequence>
<accession>A0ABR4B5L2</accession>
<evidence type="ECO:0000313" key="1">
    <source>
        <dbReference type="EMBL" id="KAL2052341.1"/>
    </source>
</evidence>
<gene>
    <name evidence="1" type="ORF">ABVK25_007500</name>
</gene>
<protein>
    <submittedName>
        <fullName evidence="1">Uncharacterized protein</fullName>
    </submittedName>
</protein>
<comment type="caution">
    <text evidence="1">The sequence shown here is derived from an EMBL/GenBank/DDBJ whole genome shotgun (WGS) entry which is preliminary data.</text>
</comment>
<proteinExistence type="predicted"/>
<name>A0ABR4B5L2_9LECA</name>
<dbReference type="Proteomes" id="UP001590951">
    <property type="component" value="Unassembled WGS sequence"/>
</dbReference>
<organism evidence="1 2">
    <name type="scientific">Lepraria finkii</name>
    <dbReference type="NCBI Taxonomy" id="1340010"/>
    <lineage>
        <taxon>Eukaryota</taxon>
        <taxon>Fungi</taxon>
        <taxon>Dikarya</taxon>
        <taxon>Ascomycota</taxon>
        <taxon>Pezizomycotina</taxon>
        <taxon>Lecanoromycetes</taxon>
        <taxon>OSLEUM clade</taxon>
        <taxon>Lecanoromycetidae</taxon>
        <taxon>Lecanorales</taxon>
        <taxon>Lecanorineae</taxon>
        <taxon>Stereocaulaceae</taxon>
        <taxon>Lepraria</taxon>
    </lineage>
</organism>
<reference evidence="1 2" key="1">
    <citation type="submission" date="2024-09" db="EMBL/GenBank/DDBJ databases">
        <title>Rethinking Asexuality: The Enigmatic Case of Functional Sexual Genes in Lepraria (Stereocaulaceae).</title>
        <authorList>
            <person name="Doellman M."/>
            <person name="Sun Y."/>
            <person name="Barcenas-Pena A."/>
            <person name="Lumbsch H.T."/>
            <person name="Grewe F."/>
        </authorList>
    </citation>
    <scope>NUCLEOTIDE SEQUENCE [LARGE SCALE GENOMIC DNA]</scope>
    <source>
        <strain evidence="1 2">Grewe 0041</strain>
    </source>
</reference>
<evidence type="ECO:0000313" key="2">
    <source>
        <dbReference type="Proteomes" id="UP001590951"/>
    </source>
</evidence>
<dbReference type="EMBL" id="JBHFEH010000028">
    <property type="protein sequence ID" value="KAL2052341.1"/>
    <property type="molecule type" value="Genomic_DNA"/>
</dbReference>
<keyword evidence="2" id="KW-1185">Reference proteome</keyword>